<sequence length="285" mass="31777">MIYVLEILFVIFTTTPFIRSGLSFSTLATSSSASLLLTKQKNDRIQQLEKKKEMIDTELNILKSSSSVMYANQNSTTDNEKSRTPSLVMLELYDAFNARDAYAIGELMNENAIYEDLLLGDTTVCRGKNKFIQVLNWHPAFILTKLGFPADNLKVIVDHIACDGYQSCGIEWHVEFNGKQLPLGRGLSHAILDQNNKLIRVVDICEAPWRVIGLLLRPALSFTFTSASTALFTIILINLFQQGNGFFFPFIGGEARGPFLFSTSDTGLLLLLANHYASSSFPPPF</sequence>
<dbReference type="Gene3D" id="3.10.450.50">
    <property type="match status" value="1"/>
</dbReference>
<dbReference type="SUPFAM" id="SSF54427">
    <property type="entry name" value="NTF2-like"/>
    <property type="match status" value="1"/>
</dbReference>
<evidence type="ECO:0000256" key="1">
    <source>
        <dbReference type="SAM" id="Coils"/>
    </source>
</evidence>
<proteinExistence type="predicted"/>
<dbReference type="AlphaFoldDB" id="A0A7S3NJ44"/>
<dbReference type="InterPro" id="IPR032710">
    <property type="entry name" value="NTF2-like_dom_sf"/>
</dbReference>
<gene>
    <name evidence="2" type="ORF">ALAG00032_LOCUS4262</name>
</gene>
<dbReference type="PANTHER" id="PTHR33698:SF3">
    <property type="entry name" value="OS09G0266000 PROTEIN"/>
    <property type="match status" value="1"/>
</dbReference>
<reference evidence="2" key="1">
    <citation type="submission" date="2021-01" db="EMBL/GenBank/DDBJ databases">
        <authorList>
            <person name="Corre E."/>
            <person name="Pelletier E."/>
            <person name="Niang G."/>
            <person name="Scheremetjew M."/>
            <person name="Finn R."/>
            <person name="Kale V."/>
            <person name="Holt S."/>
            <person name="Cochrane G."/>
            <person name="Meng A."/>
            <person name="Brown T."/>
            <person name="Cohen L."/>
        </authorList>
    </citation>
    <scope>NUCLEOTIDE SEQUENCE</scope>
    <source>
        <strain evidence="2">CCMP1510</strain>
    </source>
</reference>
<name>A0A7S3NJ44_9STRA</name>
<accession>A0A7S3NJ44</accession>
<feature type="coiled-coil region" evidence="1">
    <location>
        <begin position="38"/>
        <end position="65"/>
    </location>
</feature>
<evidence type="ECO:0008006" key="3">
    <source>
        <dbReference type="Google" id="ProtNLM"/>
    </source>
</evidence>
<protein>
    <recommendedName>
        <fullName evidence="3">SnoaL-like domain-containing protein</fullName>
    </recommendedName>
</protein>
<evidence type="ECO:0000313" key="2">
    <source>
        <dbReference type="EMBL" id="CAE0363521.1"/>
    </source>
</evidence>
<dbReference type="EMBL" id="HBIJ01006071">
    <property type="protein sequence ID" value="CAE0363521.1"/>
    <property type="molecule type" value="Transcribed_RNA"/>
</dbReference>
<keyword evidence="1" id="KW-0175">Coiled coil</keyword>
<organism evidence="2">
    <name type="scientific">Aureoumbra lagunensis</name>
    <dbReference type="NCBI Taxonomy" id="44058"/>
    <lineage>
        <taxon>Eukaryota</taxon>
        <taxon>Sar</taxon>
        <taxon>Stramenopiles</taxon>
        <taxon>Ochrophyta</taxon>
        <taxon>Pelagophyceae</taxon>
        <taxon>Pelagomonadales</taxon>
        <taxon>Aureoumbra</taxon>
    </lineage>
</organism>
<dbReference type="PANTHER" id="PTHR33698">
    <property type="entry name" value="NUCLEAR TRANSPORT FACTOR 2 (NTF2)-LIKE PROTEIN"/>
    <property type="match status" value="1"/>
</dbReference>